<organism evidence="2 3">
    <name type="scientific">Cryobacterium psychrophilum</name>
    <dbReference type="NCBI Taxonomy" id="41988"/>
    <lineage>
        <taxon>Bacteria</taxon>
        <taxon>Bacillati</taxon>
        <taxon>Actinomycetota</taxon>
        <taxon>Actinomycetes</taxon>
        <taxon>Micrococcales</taxon>
        <taxon>Microbacteriaceae</taxon>
        <taxon>Cryobacterium</taxon>
    </lineage>
</organism>
<keyword evidence="2" id="KW-0238">DNA-binding</keyword>
<dbReference type="Pfam" id="PF12728">
    <property type="entry name" value="HTH_17"/>
    <property type="match status" value="1"/>
</dbReference>
<protein>
    <submittedName>
        <fullName evidence="2">DNA-binding protein</fullName>
    </submittedName>
</protein>
<evidence type="ECO:0000313" key="2">
    <source>
        <dbReference type="EMBL" id="TFD80566.1"/>
    </source>
</evidence>
<gene>
    <name evidence="2" type="ORF">E3T53_05520</name>
</gene>
<dbReference type="AlphaFoldDB" id="A0A4Y8KS17"/>
<reference evidence="2 3" key="1">
    <citation type="submission" date="2019-03" db="EMBL/GenBank/DDBJ databases">
        <title>Genomics of glacier-inhabiting Cryobacterium strains.</title>
        <authorList>
            <person name="Liu Q."/>
            <person name="Xin Y.-H."/>
        </authorList>
    </citation>
    <scope>NUCLEOTIDE SEQUENCE [LARGE SCALE GENOMIC DNA]</scope>
    <source>
        <strain evidence="2 3">CGMCC 1.4292</strain>
    </source>
</reference>
<name>A0A4Y8KS17_9MICO</name>
<evidence type="ECO:0000259" key="1">
    <source>
        <dbReference type="Pfam" id="PF12728"/>
    </source>
</evidence>
<dbReference type="Proteomes" id="UP000298218">
    <property type="component" value="Unassembled WGS sequence"/>
</dbReference>
<feature type="domain" description="Helix-turn-helix" evidence="1">
    <location>
        <begin position="6"/>
        <end position="52"/>
    </location>
</feature>
<keyword evidence="3" id="KW-1185">Reference proteome</keyword>
<dbReference type="EMBL" id="SOHQ01000015">
    <property type="protein sequence ID" value="TFD80566.1"/>
    <property type="molecule type" value="Genomic_DNA"/>
</dbReference>
<proteinExistence type="predicted"/>
<evidence type="ECO:0000313" key="3">
    <source>
        <dbReference type="Proteomes" id="UP000298218"/>
    </source>
</evidence>
<dbReference type="GO" id="GO:0003677">
    <property type="term" value="F:DNA binding"/>
    <property type="evidence" value="ECO:0007669"/>
    <property type="project" value="UniProtKB-KW"/>
</dbReference>
<dbReference type="InterPro" id="IPR041657">
    <property type="entry name" value="HTH_17"/>
</dbReference>
<sequence length="59" mass="6681">MKLLMLEEVAEMLRKSPAQLRWMIHNSTAPKSAKIGGRRMFRDTDVEAYIAAAFEAEAV</sequence>
<accession>A0A4Y8KS17</accession>
<comment type="caution">
    <text evidence="2">The sequence shown here is derived from an EMBL/GenBank/DDBJ whole genome shotgun (WGS) entry which is preliminary data.</text>
</comment>